<feature type="domain" description="UspA" evidence="1">
    <location>
        <begin position="39"/>
        <end position="187"/>
    </location>
</feature>
<accession>A0A0B7ASE0</accession>
<evidence type="ECO:0000313" key="2">
    <source>
        <dbReference type="EMBL" id="CEK83512.1"/>
    </source>
</evidence>
<feature type="non-terminal residue" evidence="2">
    <location>
        <position position="1"/>
    </location>
</feature>
<dbReference type="AlphaFoldDB" id="A0A0B7ASE0"/>
<reference evidence="2" key="1">
    <citation type="submission" date="2014-12" db="EMBL/GenBank/DDBJ databases">
        <title>Insight into the proteome of Arion vulgaris.</title>
        <authorList>
            <person name="Aradska J."/>
            <person name="Bulat T."/>
            <person name="Smidak R."/>
            <person name="Sarate P."/>
            <person name="Gangsoo J."/>
            <person name="Sialana F."/>
            <person name="Bilban M."/>
            <person name="Lubec G."/>
        </authorList>
    </citation>
    <scope>NUCLEOTIDE SEQUENCE</scope>
    <source>
        <tissue evidence="2">Skin</tissue>
    </source>
</reference>
<dbReference type="PANTHER" id="PTHR46989">
    <property type="entry name" value="USP DOMAIN-CONTAINING PROTEIN"/>
    <property type="match status" value="1"/>
</dbReference>
<dbReference type="EMBL" id="HACG01036647">
    <property type="protein sequence ID" value="CEK83512.1"/>
    <property type="molecule type" value="Transcribed_RNA"/>
</dbReference>
<dbReference type="InterPro" id="IPR006015">
    <property type="entry name" value="Universal_stress_UspA"/>
</dbReference>
<dbReference type="InterPro" id="IPR006016">
    <property type="entry name" value="UspA"/>
</dbReference>
<name>A0A0B7ASE0_9EUPU</name>
<dbReference type="PANTHER" id="PTHR46989:SF3">
    <property type="entry name" value="USPA DOMAIN-CONTAINING PROTEIN"/>
    <property type="match status" value="1"/>
</dbReference>
<dbReference type="Gene3D" id="3.40.50.620">
    <property type="entry name" value="HUPs"/>
    <property type="match status" value="1"/>
</dbReference>
<protein>
    <recommendedName>
        <fullName evidence="1">UspA domain-containing protein</fullName>
    </recommendedName>
</protein>
<dbReference type="CDD" id="cd23659">
    <property type="entry name" value="USP_At3g01520-like"/>
    <property type="match status" value="1"/>
</dbReference>
<gene>
    <name evidence="2" type="primary">ORF137431</name>
</gene>
<dbReference type="InterPro" id="IPR014729">
    <property type="entry name" value="Rossmann-like_a/b/a_fold"/>
</dbReference>
<dbReference type="SUPFAM" id="SSF52402">
    <property type="entry name" value="Adenine nucleotide alpha hydrolases-like"/>
    <property type="match status" value="1"/>
</dbReference>
<organism evidence="2">
    <name type="scientific">Arion vulgaris</name>
    <dbReference type="NCBI Taxonomy" id="1028688"/>
    <lineage>
        <taxon>Eukaryota</taxon>
        <taxon>Metazoa</taxon>
        <taxon>Spiralia</taxon>
        <taxon>Lophotrochozoa</taxon>
        <taxon>Mollusca</taxon>
        <taxon>Gastropoda</taxon>
        <taxon>Heterobranchia</taxon>
        <taxon>Euthyneura</taxon>
        <taxon>Panpulmonata</taxon>
        <taxon>Eupulmonata</taxon>
        <taxon>Stylommatophora</taxon>
        <taxon>Helicina</taxon>
        <taxon>Arionoidea</taxon>
        <taxon>Arionidae</taxon>
        <taxon>Arion</taxon>
    </lineage>
</organism>
<proteinExistence type="predicted"/>
<sequence>SELDSFEVCRHRSRSHADNANLLCINRQDSHTVNMAENRSCIIAVDGSEDSDFALCWYSKHIYKDGDQAVLVYVPEGHGLLRASKWENTVYSLNRDIMMVISEEEKRQIKTVLERFARRLMHLGLEGKVRNVMALKPEDGILRAAEEENAEMIVVGSHGRSTLHRSLVGSVSDYLVHHASCPVIVCKRQQNPTCSLLCTSSV</sequence>
<evidence type="ECO:0000259" key="1">
    <source>
        <dbReference type="Pfam" id="PF00582"/>
    </source>
</evidence>
<dbReference type="Pfam" id="PF00582">
    <property type="entry name" value="Usp"/>
    <property type="match status" value="1"/>
</dbReference>
<dbReference type="PRINTS" id="PR01438">
    <property type="entry name" value="UNVRSLSTRESS"/>
</dbReference>